<dbReference type="EMBL" id="LKAJ02000001">
    <property type="protein sequence ID" value="MCS5711385.1"/>
    <property type="molecule type" value="Genomic_DNA"/>
</dbReference>
<dbReference type="GO" id="GO:0005886">
    <property type="term" value="C:plasma membrane"/>
    <property type="evidence" value="ECO:0007669"/>
    <property type="project" value="TreeGrafter"/>
</dbReference>
<dbReference type="Pfam" id="PF05170">
    <property type="entry name" value="AsmA"/>
    <property type="match status" value="1"/>
</dbReference>
<evidence type="ECO:0000313" key="3">
    <source>
        <dbReference type="EMBL" id="KRG20908.1"/>
    </source>
</evidence>
<feature type="domain" description="AsmA" evidence="2">
    <location>
        <begin position="14"/>
        <end position="145"/>
    </location>
</feature>
<dbReference type="Proteomes" id="UP000051497">
    <property type="component" value="Unassembled WGS sequence"/>
</dbReference>
<keyword evidence="1" id="KW-1133">Transmembrane helix</keyword>
<keyword evidence="1" id="KW-0812">Transmembrane</keyword>
<dbReference type="InterPro" id="IPR007844">
    <property type="entry name" value="AsmA"/>
</dbReference>
<evidence type="ECO:0000256" key="1">
    <source>
        <dbReference type="SAM" id="Phobius"/>
    </source>
</evidence>
<reference evidence="4" key="3">
    <citation type="submission" date="2021-06" db="EMBL/GenBank/DDBJ databases">
        <title>Genomic Description and Analysis of Intracellular Bacteria, Candidatus Berkiella cookevillensis and Candidatus Berkiella aquae.</title>
        <authorList>
            <person name="Kidane D.T."/>
            <person name="Mehari Y.T."/>
            <person name="Rice F.C."/>
            <person name="Arivett B.A."/>
            <person name="Farone A.L."/>
            <person name="Berk S.G."/>
            <person name="Farone M.B."/>
        </authorList>
    </citation>
    <scope>NUCLEOTIDE SEQUENCE</scope>
    <source>
        <strain evidence="4">HT99</strain>
    </source>
</reference>
<dbReference type="RefSeq" id="WP_075066748.1">
    <property type="nucleotide sequence ID" value="NZ_LKAJ02000001.1"/>
</dbReference>
<reference evidence="4" key="2">
    <citation type="journal article" date="2016" name="Genome Announc.">
        <title>Draft Genome Sequences of Two Novel Amoeba-Resistant Intranuclear Bacteria, 'Candidatus Berkiella cookevillensis' and 'Candidatus Berkiella aquae'.</title>
        <authorList>
            <person name="Mehari Y.T."/>
            <person name="Arivett B.A."/>
            <person name="Farone A.L."/>
            <person name="Gunderson J.H."/>
            <person name="Farone M.B."/>
        </authorList>
    </citation>
    <scope>NUCLEOTIDE SEQUENCE</scope>
    <source>
        <strain evidence="4">HT99</strain>
    </source>
</reference>
<dbReference type="STRING" id="295108.HT99x_02125"/>
<evidence type="ECO:0000313" key="5">
    <source>
        <dbReference type="Proteomes" id="UP000051497"/>
    </source>
</evidence>
<sequence length="498" mass="55609">MGHLLSVLQFLFKFCFYTFLVILVLFAITVIMLFNFDVNKHKLTIEETFKNQTGLKLQLNGAIQTDLFPTPTAHFSKVTIINESNNTVMSLFVNDVQVDLDLYSMFTDVVKINYFSAKGVKIKIQENKNSKLEFNIDSFSGQILSSYREIVMPSFSLKANNNEVTGDFKLMLLSHIPIVNGNFNSRQFNLNIKDDKELSTLKLFNSDIIALDWINDLNGQINWHFNNLFIGNLSIEDSDVQISFKDKKFELIPRGKIAGGDLTGKIFIQKRENNLQVNSEFSLKNSIASGFFQLFWKNAALLNGKLDITFQGKSTGDSLAAWMAHLSGRSVISIKNMQIQDREIDARYIDVFAALWKSLNPSKTGTSLECVAMLLNATDGQVTAKETIAMQTTDIYALGGGSLDLKNETVDLTFDFYPRSQMNIEIGSMDQVIHVKGSLSQPELVKSPKGVIKEGGTIVLGIATGGISILAEKMLKIVSQKSSPCQQVLAEAYEETND</sequence>
<dbReference type="InterPro" id="IPR052894">
    <property type="entry name" value="AsmA-related"/>
</dbReference>
<dbReference type="EMBL" id="LKAJ01000008">
    <property type="protein sequence ID" value="KRG20908.1"/>
    <property type="molecule type" value="Genomic_DNA"/>
</dbReference>
<gene>
    <name evidence="4" type="ORF">HT99x_008050</name>
    <name evidence="3" type="ORF">HT99x_02125</name>
</gene>
<comment type="caution">
    <text evidence="3">The sequence shown here is derived from an EMBL/GenBank/DDBJ whole genome shotgun (WGS) entry which is preliminary data.</text>
</comment>
<dbReference type="AlphaFoldDB" id="A0A0Q9YJU8"/>
<feature type="transmembrane region" description="Helical" evidence="1">
    <location>
        <begin position="12"/>
        <end position="34"/>
    </location>
</feature>
<reference evidence="3" key="1">
    <citation type="submission" date="2015-09" db="EMBL/GenBank/DDBJ databases">
        <title>Draft Genome Sequences of Two Novel Amoeba-resistant Intranuclear Bacteria, Candidatus Berkiella cookevillensis and Candidatus Berkiella aquae.</title>
        <authorList>
            <person name="Mehari Y.T."/>
            <person name="Arivett B.A."/>
            <person name="Farone A.L."/>
            <person name="Gunderson J.H."/>
            <person name="Farone M.B."/>
        </authorList>
    </citation>
    <scope>NUCLEOTIDE SEQUENCE [LARGE SCALE GENOMIC DNA]</scope>
    <source>
        <strain evidence="3">HT99</strain>
    </source>
</reference>
<keyword evidence="1" id="KW-0472">Membrane</keyword>
<keyword evidence="5" id="KW-1185">Reference proteome</keyword>
<evidence type="ECO:0000259" key="2">
    <source>
        <dbReference type="Pfam" id="PF05170"/>
    </source>
</evidence>
<dbReference type="PANTHER" id="PTHR30441">
    <property type="entry name" value="DUF748 DOMAIN-CONTAINING PROTEIN"/>
    <property type="match status" value="1"/>
</dbReference>
<dbReference type="GO" id="GO:0090313">
    <property type="term" value="P:regulation of protein targeting to membrane"/>
    <property type="evidence" value="ECO:0007669"/>
    <property type="project" value="TreeGrafter"/>
</dbReference>
<organism evidence="3">
    <name type="scientific">Candidatus Berkiella aquae</name>
    <dbReference type="NCBI Taxonomy" id="295108"/>
    <lineage>
        <taxon>Bacteria</taxon>
        <taxon>Pseudomonadati</taxon>
        <taxon>Pseudomonadota</taxon>
        <taxon>Gammaproteobacteria</taxon>
        <taxon>Candidatus Berkiellales</taxon>
        <taxon>Candidatus Berkiellaceae</taxon>
        <taxon>Candidatus Berkiella</taxon>
    </lineage>
</organism>
<protein>
    <submittedName>
        <fullName evidence="3">AsmA family protein</fullName>
    </submittedName>
</protein>
<evidence type="ECO:0000313" key="4">
    <source>
        <dbReference type="EMBL" id="MCS5711385.1"/>
    </source>
</evidence>
<dbReference type="PANTHER" id="PTHR30441:SF8">
    <property type="entry name" value="DUF748 DOMAIN-CONTAINING PROTEIN"/>
    <property type="match status" value="1"/>
</dbReference>
<name>A0A0Q9YJU8_9GAMM</name>
<proteinExistence type="predicted"/>
<accession>A0A0Q9YJU8</accession>